<reference evidence="2" key="1">
    <citation type="journal article" date="2011" name="Nat. Biotechnol.">
        <title>The genomic sequence of the Chinese hamster ovary (CHO)-K1 cell line.</title>
        <authorList>
            <person name="Xu X."/>
            <person name="Nagarajan H."/>
            <person name="Lewis N.E."/>
            <person name="Pan S."/>
            <person name="Cai Z."/>
            <person name="Liu X."/>
            <person name="Chen W."/>
            <person name="Xie M."/>
            <person name="Wang W."/>
            <person name="Hammond S."/>
            <person name="Andersen M.R."/>
            <person name="Neff N."/>
            <person name="Passarelli B."/>
            <person name="Koh W."/>
            <person name="Fan H.C."/>
            <person name="Wang J."/>
            <person name="Gui Y."/>
            <person name="Lee K.H."/>
            <person name="Betenbaugh M.J."/>
            <person name="Quake S.R."/>
            <person name="Famili I."/>
            <person name="Palsson B.O."/>
            <person name="Wang J."/>
        </authorList>
    </citation>
    <scope>NUCLEOTIDE SEQUENCE [LARGE SCALE GENOMIC DNA]</scope>
    <source>
        <strain evidence="2">CHO K1 cell line</strain>
    </source>
</reference>
<proteinExistence type="predicted"/>
<protein>
    <submittedName>
        <fullName evidence="1">Uncharacterized protein</fullName>
    </submittedName>
</protein>
<dbReference type="InParanoid" id="G3GZ91"/>
<name>G3GZ91_CRIGR</name>
<sequence length="69" mass="7799">MVISEPGPTLWSSTTLLRWAAWCGVTSPKPLHQALDIKHTRSFNPRIGVMNILCLPDPQLFLVKETRDN</sequence>
<evidence type="ECO:0000313" key="2">
    <source>
        <dbReference type="Proteomes" id="UP000001075"/>
    </source>
</evidence>
<evidence type="ECO:0000313" key="1">
    <source>
        <dbReference type="EMBL" id="EGV98173.1"/>
    </source>
</evidence>
<dbReference type="AlphaFoldDB" id="G3GZ91"/>
<accession>G3GZ91</accession>
<gene>
    <name evidence="1" type="ORF">I79_003125</name>
</gene>
<organism evidence="1 2">
    <name type="scientific">Cricetulus griseus</name>
    <name type="common">Chinese hamster</name>
    <name type="synonym">Cricetulus barabensis griseus</name>
    <dbReference type="NCBI Taxonomy" id="10029"/>
    <lineage>
        <taxon>Eukaryota</taxon>
        <taxon>Metazoa</taxon>
        <taxon>Chordata</taxon>
        <taxon>Craniata</taxon>
        <taxon>Vertebrata</taxon>
        <taxon>Euteleostomi</taxon>
        <taxon>Mammalia</taxon>
        <taxon>Eutheria</taxon>
        <taxon>Euarchontoglires</taxon>
        <taxon>Glires</taxon>
        <taxon>Rodentia</taxon>
        <taxon>Myomorpha</taxon>
        <taxon>Muroidea</taxon>
        <taxon>Cricetidae</taxon>
        <taxon>Cricetinae</taxon>
        <taxon>Cricetulus</taxon>
    </lineage>
</organism>
<dbReference type="Proteomes" id="UP000001075">
    <property type="component" value="Unassembled WGS sequence"/>
</dbReference>
<dbReference type="EMBL" id="JH000073">
    <property type="protein sequence ID" value="EGV98173.1"/>
    <property type="molecule type" value="Genomic_DNA"/>
</dbReference>